<dbReference type="SUPFAM" id="SSF63817">
    <property type="entry name" value="Sortase"/>
    <property type="match status" value="1"/>
</dbReference>
<evidence type="ECO:0000313" key="6">
    <source>
        <dbReference type="Proteomes" id="UP000007962"/>
    </source>
</evidence>
<dbReference type="NCBIfam" id="NF033747">
    <property type="entry name" value="class_E_sortase"/>
    <property type="match status" value="1"/>
</dbReference>
<gene>
    <name evidence="5" type="ordered locus">Bcav_0023</name>
</gene>
<evidence type="ECO:0000256" key="2">
    <source>
        <dbReference type="PIRSR" id="PIRSR605754-1"/>
    </source>
</evidence>
<dbReference type="OrthoDB" id="5242879at2"/>
<protein>
    <submittedName>
        <fullName evidence="5">Sortase family protein</fullName>
    </submittedName>
</protein>
<dbReference type="NCBIfam" id="TIGR01076">
    <property type="entry name" value="sortase_fam"/>
    <property type="match status" value="1"/>
</dbReference>
<sequence>MATPEIDSWDAVVGTDDRARPARRARQDPARRRRRPVKQSFGSRLVGFVGELLITVGVLLGLFVVWQLWWTDVEAIREQGHLIAELEETFTPSPEQAGEVRTDEPPVMTAPPLGETFAELWVPRWDADDPYRRTIAEGVDRATVLDVIGIGHYPDTAMPGDVGNFATAGHRQTFGRPFFAVDQLQTGDSLIVSTAEAWYVYTVTETAIVAPTQVSVIAPNPSDPSAEPTERLITLTTCHPLFSTRERFIVHGVLDHWVPRESGRPAELIAAEEGTG</sequence>
<evidence type="ECO:0000256" key="3">
    <source>
        <dbReference type="SAM" id="MobiDB-lite"/>
    </source>
</evidence>
<keyword evidence="4" id="KW-1133">Transmembrane helix</keyword>
<dbReference type="Pfam" id="PF04203">
    <property type="entry name" value="Sortase"/>
    <property type="match status" value="1"/>
</dbReference>
<dbReference type="RefSeq" id="WP_012725069.1">
    <property type="nucleotide sequence ID" value="NC_012669.1"/>
</dbReference>
<evidence type="ECO:0000256" key="4">
    <source>
        <dbReference type="SAM" id="Phobius"/>
    </source>
</evidence>
<keyword evidence="4" id="KW-0472">Membrane</keyword>
<feature type="region of interest" description="Disordered" evidence="3">
    <location>
        <begin position="1"/>
        <end position="36"/>
    </location>
</feature>
<proteinExistence type="predicted"/>
<feature type="transmembrane region" description="Helical" evidence="4">
    <location>
        <begin position="41"/>
        <end position="69"/>
    </location>
</feature>
<reference evidence="5 6" key="1">
    <citation type="journal article" date="2009" name="Stand. Genomic Sci.">
        <title>Complete genome sequence of Beutenbergia cavernae type strain (HKI 0122).</title>
        <authorList>
            <person name="Land M."/>
            <person name="Pukall R."/>
            <person name="Abt B."/>
            <person name="Goker M."/>
            <person name="Rohde M."/>
            <person name="Glavina Del Rio T."/>
            <person name="Tice H."/>
            <person name="Copeland A."/>
            <person name="Cheng J.F."/>
            <person name="Lucas S."/>
            <person name="Chen F."/>
            <person name="Nolan M."/>
            <person name="Bruce D."/>
            <person name="Goodwin L."/>
            <person name="Pitluck S."/>
            <person name="Ivanova N."/>
            <person name="Mavromatis K."/>
            <person name="Ovchinnikova G."/>
            <person name="Pati A."/>
            <person name="Chen A."/>
            <person name="Palaniappan K."/>
            <person name="Hauser L."/>
            <person name="Chang Y.J."/>
            <person name="Jefferies C.C."/>
            <person name="Saunders E."/>
            <person name="Brettin T."/>
            <person name="Detter J.C."/>
            <person name="Han C."/>
            <person name="Chain P."/>
            <person name="Bristow J."/>
            <person name="Eisen J.A."/>
            <person name="Markowitz V."/>
            <person name="Hugenholtz P."/>
            <person name="Kyrpides N.C."/>
            <person name="Klenk H.P."/>
            <person name="Lapidus A."/>
        </authorList>
    </citation>
    <scope>NUCLEOTIDE SEQUENCE [LARGE SCALE GENOMIC DNA]</scope>
    <source>
        <strain evidence="6">ATCC BAA-8 / DSM 12333 / NBRC 16432</strain>
    </source>
</reference>
<dbReference type="CDD" id="cd05830">
    <property type="entry name" value="Sortase_E"/>
    <property type="match status" value="1"/>
</dbReference>
<keyword evidence="4" id="KW-0812">Transmembrane</keyword>
<dbReference type="AlphaFoldDB" id="C5BUR5"/>
<dbReference type="STRING" id="471853.Bcav_0023"/>
<feature type="active site" description="Proton donor/acceptor" evidence="2">
    <location>
        <position position="170"/>
    </location>
</feature>
<dbReference type="GO" id="GO:0016787">
    <property type="term" value="F:hydrolase activity"/>
    <property type="evidence" value="ECO:0007669"/>
    <property type="project" value="UniProtKB-KW"/>
</dbReference>
<name>C5BUR5_BEUC1</name>
<feature type="compositionally biased region" description="Basic and acidic residues" evidence="3">
    <location>
        <begin position="15"/>
        <end position="30"/>
    </location>
</feature>
<dbReference type="EMBL" id="CP001618">
    <property type="protein sequence ID" value="ACQ78289.1"/>
    <property type="molecule type" value="Genomic_DNA"/>
</dbReference>
<dbReference type="InterPro" id="IPR053465">
    <property type="entry name" value="Sortase_Class_E"/>
</dbReference>
<dbReference type="eggNOG" id="COG3764">
    <property type="taxonomic scope" value="Bacteria"/>
</dbReference>
<organism evidence="5 6">
    <name type="scientific">Beutenbergia cavernae (strain ATCC BAA-8 / DSM 12333 / CCUG 43141 / JCM 11478 / NBRC 16432 / NCIMB 13614 / HKI 0122)</name>
    <dbReference type="NCBI Taxonomy" id="471853"/>
    <lineage>
        <taxon>Bacteria</taxon>
        <taxon>Bacillati</taxon>
        <taxon>Actinomycetota</taxon>
        <taxon>Actinomycetes</taxon>
        <taxon>Micrococcales</taxon>
        <taxon>Beutenbergiaceae</taxon>
        <taxon>Beutenbergia</taxon>
    </lineage>
</organism>
<evidence type="ECO:0000313" key="5">
    <source>
        <dbReference type="EMBL" id="ACQ78289.1"/>
    </source>
</evidence>
<dbReference type="HOGENOM" id="CLU_045680_5_0_11"/>
<dbReference type="InterPro" id="IPR005754">
    <property type="entry name" value="Sortase"/>
</dbReference>
<dbReference type="InterPro" id="IPR042003">
    <property type="entry name" value="Sortase_E"/>
</dbReference>
<keyword evidence="1" id="KW-0378">Hydrolase</keyword>
<dbReference type="KEGG" id="bcv:Bcav_0023"/>
<keyword evidence="6" id="KW-1185">Reference proteome</keyword>
<dbReference type="Gene3D" id="2.40.260.10">
    <property type="entry name" value="Sortase"/>
    <property type="match status" value="1"/>
</dbReference>
<accession>C5BUR5</accession>
<feature type="active site" description="Acyl-thioester intermediate" evidence="2">
    <location>
        <position position="238"/>
    </location>
</feature>
<dbReference type="InterPro" id="IPR023365">
    <property type="entry name" value="Sortase_dom-sf"/>
</dbReference>
<dbReference type="Proteomes" id="UP000007962">
    <property type="component" value="Chromosome"/>
</dbReference>
<evidence type="ECO:0000256" key="1">
    <source>
        <dbReference type="ARBA" id="ARBA00022801"/>
    </source>
</evidence>